<dbReference type="InterPro" id="IPR009449">
    <property type="entry name" value="Sec2_N"/>
</dbReference>
<dbReference type="GO" id="GO:0006887">
    <property type="term" value="P:exocytosis"/>
    <property type="evidence" value="ECO:0007669"/>
    <property type="project" value="TreeGrafter"/>
</dbReference>
<feature type="compositionally biased region" description="Polar residues" evidence="2">
    <location>
        <begin position="1"/>
        <end position="11"/>
    </location>
</feature>
<feature type="compositionally biased region" description="Polar residues" evidence="2">
    <location>
        <begin position="393"/>
        <end position="405"/>
    </location>
</feature>
<dbReference type="GO" id="GO:0051286">
    <property type="term" value="C:cell tip"/>
    <property type="evidence" value="ECO:0007669"/>
    <property type="project" value="TreeGrafter"/>
</dbReference>
<reference evidence="4 5" key="1">
    <citation type="journal article" date="2019" name="Nat. Ecol. Evol.">
        <title>Megaphylogeny resolves global patterns of mushroom evolution.</title>
        <authorList>
            <person name="Varga T."/>
            <person name="Krizsan K."/>
            <person name="Foldi C."/>
            <person name="Dima B."/>
            <person name="Sanchez-Garcia M."/>
            <person name="Sanchez-Ramirez S."/>
            <person name="Szollosi G.J."/>
            <person name="Szarkandi J.G."/>
            <person name="Papp V."/>
            <person name="Albert L."/>
            <person name="Andreopoulos W."/>
            <person name="Angelini C."/>
            <person name="Antonin V."/>
            <person name="Barry K.W."/>
            <person name="Bougher N.L."/>
            <person name="Buchanan P."/>
            <person name="Buyck B."/>
            <person name="Bense V."/>
            <person name="Catcheside P."/>
            <person name="Chovatia M."/>
            <person name="Cooper J."/>
            <person name="Damon W."/>
            <person name="Desjardin D."/>
            <person name="Finy P."/>
            <person name="Geml J."/>
            <person name="Haridas S."/>
            <person name="Hughes K."/>
            <person name="Justo A."/>
            <person name="Karasinski D."/>
            <person name="Kautmanova I."/>
            <person name="Kiss B."/>
            <person name="Kocsube S."/>
            <person name="Kotiranta H."/>
            <person name="LaButti K.M."/>
            <person name="Lechner B.E."/>
            <person name="Liimatainen K."/>
            <person name="Lipzen A."/>
            <person name="Lukacs Z."/>
            <person name="Mihaltcheva S."/>
            <person name="Morgado L.N."/>
            <person name="Niskanen T."/>
            <person name="Noordeloos M.E."/>
            <person name="Ohm R.A."/>
            <person name="Ortiz-Santana B."/>
            <person name="Ovrebo C."/>
            <person name="Racz N."/>
            <person name="Riley R."/>
            <person name="Savchenko A."/>
            <person name="Shiryaev A."/>
            <person name="Soop K."/>
            <person name="Spirin V."/>
            <person name="Szebenyi C."/>
            <person name="Tomsovsky M."/>
            <person name="Tulloss R.E."/>
            <person name="Uehling J."/>
            <person name="Grigoriev I.V."/>
            <person name="Vagvolgyi C."/>
            <person name="Papp T."/>
            <person name="Martin F.M."/>
            <person name="Miettinen O."/>
            <person name="Hibbett D.S."/>
            <person name="Nagy L.G."/>
        </authorList>
    </citation>
    <scope>NUCLEOTIDE SEQUENCE [LARGE SCALE GENOMIC DNA]</scope>
    <source>
        <strain evidence="4 5">CBS 121175</strain>
    </source>
</reference>
<keyword evidence="1" id="KW-0175">Coiled coil</keyword>
<dbReference type="Proteomes" id="UP000307440">
    <property type="component" value="Unassembled WGS sequence"/>
</dbReference>
<feature type="compositionally biased region" description="Polar residues" evidence="2">
    <location>
        <begin position="203"/>
        <end position="212"/>
    </location>
</feature>
<dbReference type="InterPro" id="IPR040351">
    <property type="entry name" value="RAB3IL/RAB3IP/Sec2"/>
</dbReference>
<feature type="compositionally biased region" description="Polar residues" evidence="2">
    <location>
        <begin position="30"/>
        <end position="44"/>
    </location>
</feature>
<evidence type="ECO:0000259" key="3">
    <source>
        <dbReference type="Pfam" id="PF06428"/>
    </source>
</evidence>
<feature type="compositionally biased region" description="Polar residues" evidence="2">
    <location>
        <begin position="135"/>
        <end position="146"/>
    </location>
</feature>
<feature type="compositionally biased region" description="Basic and acidic residues" evidence="2">
    <location>
        <begin position="408"/>
        <end position="417"/>
    </location>
</feature>
<evidence type="ECO:0000256" key="2">
    <source>
        <dbReference type="SAM" id="MobiDB-lite"/>
    </source>
</evidence>
<name>A0A5C3KKQ7_COPMA</name>
<dbReference type="OrthoDB" id="5560525at2759"/>
<protein>
    <recommendedName>
        <fullName evidence="3">GDP/GTP exchange factor Sec2 N-terminal domain-containing protein</fullName>
    </recommendedName>
</protein>
<feature type="compositionally biased region" description="Polar residues" evidence="2">
    <location>
        <begin position="327"/>
        <end position="339"/>
    </location>
</feature>
<feature type="region of interest" description="Disordered" evidence="2">
    <location>
        <begin position="193"/>
        <end position="228"/>
    </location>
</feature>
<dbReference type="AlphaFoldDB" id="A0A5C3KKQ7"/>
<dbReference type="GO" id="GO:0070319">
    <property type="term" value="C:Golgi to plasma membrane transport vesicle"/>
    <property type="evidence" value="ECO:0007669"/>
    <property type="project" value="TreeGrafter"/>
</dbReference>
<feature type="compositionally biased region" description="Low complexity" evidence="2">
    <location>
        <begin position="340"/>
        <end position="362"/>
    </location>
</feature>
<dbReference type="PANTHER" id="PTHR14430:SF0">
    <property type="entry name" value="SEC2P DOMAIN-CONTAINING PROTEIN"/>
    <property type="match status" value="1"/>
</dbReference>
<dbReference type="Pfam" id="PF06428">
    <property type="entry name" value="Sec2p"/>
    <property type="match status" value="1"/>
</dbReference>
<feature type="compositionally biased region" description="Basic and acidic residues" evidence="2">
    <location>
        <begin position="305"/>
        <end position="317"/>
    </location>
</feature>
<evidence type="ECO:0000256" key="1">
    <source>
        <dbReference type="ARBA" id="ARBA00023054"/>
    </source>
</evidence>
<feature type="region of interest" description="Disordered" evidence="2">
    <location>
        <begin position="131"/>
        <end position="157"/>
    </location>
</feature>
<proteinExistence type="predicted"/>
<evidence type="ECO:0000313" key="4">
    <source>
        <dbReference type="EMBL" id="TFK20752.1"/>
    </source>
</evidence>
<dbReference type="Gene3D" id="6.10.140.910">
    <property type="match status" value="1"/>
</dbReference>
<dbReference type="STRING" id="230819.A0A5C3KKQ7"/>
<feature type="region of interest" description="Disordered" evidence="2">
    <location>
        <begin position="305"/>
        <end position="367"/>
    </location>
</feature>
<accession>A0A5C3KKQ7</accession>
<evidence type="ECO:0000313" key="5">
    <source>
        <dbReference type="Proteomes" id="UP000307440"/>
    </source>
</evidence>
<dbReference type="PANTHER" id="PTHR14430">
    <property type="entry name" value="RABIN3-RELATED"/>
    <property type="match status" value="1"/>
</dbReference>
<feature type="compositionally biased region" description="Low complexity" evidence="2">
    <location>
        <begin position="473"/>
        <end position="491"/>
    </location>
</feature>
<dbReference type="SUPFAM" id="SSF144284">
    <property type="entry name" value="Sec2 N-terminal region"/>
    <property type="match status" value="1"/>
</dbReference>
<feature type="compositionally biased region" description="Polar residues" evidence="2">
    <location>
        <begin position="460"/>
        <end position="472"/>
    </location>
</feature>
<feature type="region of interest" description="Disordered" evidence="2">
    <location>
        <begin position="390"/>
        <end position="533"/>
    </location>
</feature>
<feature type="domain" description="GDP/GTP exchange factor Sec2 N-terminal" evidence="3">
    <location>
        <begin position="228"/>
        <end position="305"/>
    </location>
</feature>
<feature type="region of interest" description="Disordered" evidence="2">
    <location>
        <begin position="1"/>
        <end position="45"/>
    </location>
</feature>
<dbReference type="GO" id="GO:0005085">
    <property type="term" value="F:guanyl-nucleotide exchange factor activity"/>
    <property type="evidence" value="ECO:0007669"/>
    <property type="project" value="InterPro"/>
</dbReference>
<keyword evidence="5" id="KW-1185">Reference proteome</keyword>
<feature type="compositionally biased region" description="Low complexity" evidence="2">
    <location>
        <begin position="214"/>
        <end position="228"/>
    </location>
</feature>
<organism evidence="4 5">
    <name type="scientific">Coprinopsis marcescibilis</name>
    <name type="common">Agaric fungus</name>
    <name type="synonym">Psathyrella marcescibilis</name>
    <dbReference type="NCBI Taxonomy" id="230819"/>
    <lineage>
        <taxon>Eukaryota</taxon>
        <taxon>Fungi</taxon>
        <taxon>Dikarya</taxon>
        <taxon>Basidiomycota</taxon>
        <taxon>Agaricomycotina</taxon>
        <taxon>Agaricomycetes</taxon>
        <taxon>Agaricomycetidae</taxon>
        <taxon>Agaricales</taxon>
        <taxon>Agaricineae</taxon>
        <taxon>Psathyrellaceae</taxon>
        <taxon>Coprinopsis</taxon>
    </lineage>
</organism>
<dbReference type="EMBL" id="ML210289">
    <property type="protein sequence ID" value="TFK20752.1"/>
    <property type="molecule type" value="Genomic_DNA"/>
</dbReference>
<sequence length="533" mass="57235">MYHFASTSTDGNKSRSSGGGSSGGNKLTKHQSLNATQTKSSSNPLFLRIEEELHDARRVRSHGQEDDLRGALDMVIGRVEELTSTLSEVYKAQAELEAQLNVAKSNLQLVIMNNDMLEEALKKNNAASRDLGWRRTSSNNPSTIQAPSGDPRASLERSQSMDLNAYPVPDSPASAGTESRFFKFRFGGGGTTSSANVGVGSSRPGTPAQNHANAAAHLTSPSLPSLTSTHAKELEELEKELEKERAAKKKALEDKAALEDEVESLSQALFEEANKMVAQERMKLADTEEELREVRTEKEALQRALRLLDDQTRDPSRHHGHLRKTSSEFSLVNPTDSGNSPTLSHASSSSQPQSKTHSRSSSQVAIKSALASPVVTTNSLPALPLATAAGEQATVSMPSSVQGSPKSIFKDHGPNRDDGDDDGDRDVSTGKSRSRSRSRNDDYIPISVLSPTEDLDEESQPTPRYRQSTLQPAGSTAATGAGSGSDSISGTKTRDEGQNQPPHTPVSAPLMGSMMMHEEASPWADVPTPMSAR</sequence>
<gene>
    <name evidence="4" type="ORF">FA15DRAFT_113195</name>
</gene>